<protein>
    <submittedName>
        <fullName evidence="2">Uncharacterized protein</fullName>
    </submittedName>
</protein>
<reference evidence="2" key="1">
    <citation type="submission" date="2020-06" db="EMBL/GenBank/DDBJ databases">
        <authorList>
            <person name="Li T."/>
            <person name="Hu X."/>
            <person name="Zhang T."/>
            <person name="Song X."/>
            <person name="Zhang H."/>
            <person name="Dai N."/>
            <person name="Sheng W."/>
            <person name="Hou X."/>
            <person name="Wei L."/>
        </authorList>
    </citation>
    <scope>NUCLEOTIDE SEQUENCE</scope>
    <source>
        <strain evidence="2">KEN1</strain>
        <tissue evidence="2">Leaf</tissue>
    </source>
</reference>
<feature type="region of interest" description="Disordered" evidence="1">
    <location>
        <begin position="1"/>
        <end position="55"/>
    </location>
</feature>
<dbReference type="AlphaFoldDB" id="A0AAW2T8D7"/>
<organism evidence="2">
    <name type="scientific">Sesamum latifolium</name>
    <dbReference type="NCBI Taxonomy" id="2727402"/>
    <lineage>
        <taxon>Eukaryota</taxon>
        <taxon>Viridiplantae</taxon>
        <taxon>Streptophyta</taxon>
        <taxon>Embryophyta</taxon>
        <taxon>Tracheophyta</taxon>
        <taxon>Spermatophyta</taxon>
        <taxon>Magnoliopsida</taxon>
        <taxon>eudicotyledons</taxon>
        <taxon>Gunneridae</taxon>
        <taxon>Pentapetalae</taxon>
        <taxon>asterids</taxon>
        <taxon>lamiids</taxon>
        <taxon>Lamiales</taxon>
        <taxon>Pedaliaceae</taxon>
        <taxon>Sesamum</taxon>
    </lineage>
</organism>
<gene>
    <name evidence="2" type="ORF">Slati_4145000</name>
</gene>
<evidence type="ECO:0000313" key="2">
    <source>
        <dbReference type="EMBL" id="KAL0401151.1"/>
    </source>
</evidence>
<proteinExistence type="predicted"/>
<comment type="caution">
    <text evidence="2">The sequence shown here is derived from an EMBL/GenBank/DDBJ whole genome shotgun (WGS) entry which is preliminary data.</text>
</comment>
<reference evidence="2" key="2">
    <citation type="journal article" date="2024" name="Plant">
        <title>Genomic evolution and insights into agronomic trait innovations of Sesamum species.</title>
        <authorList>
            <person name="Miao H."/>
            <person name="Wang L."/>
            <person name="Qu L."/>
            <person name="Liu H."/>
            <person name="Sun Y."/>
            <person name="Le M."/>
            <person name="Wang Q."/>
            <person name="Wei S."/>
            <person name="Zheng Y."/>
            <person name="Lin W."/>
            <person name="Duan Y."/>
            <person name="Cao H."/>
            <person name="Xiong S."/>
            <person name="Wang X."/>
            <person name="Wei L."/>
            <person name="Li C."/>
            <person name="Ma Q."/>
            <person name="Ju M."/>
            <person name="Zhao R."/>
            <person name="Li G."/>
            <person name="Mu C."/>
            <person name="Tian Q."/>
            <person name="Mei H."/>
            <person name="Zhang T."/>
            <person name="Gao T."/>
            <person name="Zhang H."/>
        </authorList>
    </citation>
    <scope>NUCLEOTIDE SEQUENCE</scope>
    <source>
        <strain evidence="2">KEN1</strain>
    </source>
</reference>
<dbReference type="EMBL" id="JACGWN010000015">
    <property type="protein sequence ID" value="KAL0401151.1"/>
    <property type="molecule type" value="Genomic_DNA"/>
</dbReference>
<evidence type="ECO:0000256" key="1">
    <source>
        <dbReference type="SAM" id="MobiDB-lite"/>
    </source>
</evidence>
<accession>A0AAW2T8D7</accession>
<sequence>MDSPSQLLQTSDAPQSLYKNPSSQSLLRLEKPPLLPIHNHGRTHRRKQPSNATLRRPSIRYFLRFRSRTRLRRWRNWSPGPTSSRFTTLSTKLK</sequence>
<feature type="compositionally biased region" description="Basic residues" evidence="1">
    <location>
        <begin position="39"/>
        <end position="48"/>
    </location>
</feature>
<feature type="compositionally biased region" description="Polar residues" evidence="1">
    <location>
        <begin position="1"/>
        <end position="26"/>
    </location>
</feature>
<name>A0AAW2T8D7_9LAMI</name>